<organism evidence="5 6">
    <name type="scientific">Microctonus aethiopoides</name>
    <dbReference type="NCBI Taxonomy" id="144406"/>
    <lineage>
        <taxon>Eukaryota</taxon>
        <taxon>Metazoa</taxon>
        <taxon>Ecdysozoa</taxon>
        <taxon>Arthropoda</taxon>
        <taxon>Hexapoda</taxon>
        <taxon>Insecta</taxon>
        <taxon>Pterygota</taxon>
        <taxon>Neoptera</taxon>
        <taxon>Endopterygota</taxon>
        <taxon>Hymenoptera</taxon>
        <taxon>Apocrita</taxon>
        <taxon>Ichneumonoidea</taxon>
        <taxon>Braconidae</taxon>
        <taxon>Euphorinae</taxon>
        <taxon>Microctonus</taxon>
    </lineage>
</organism>
<reference evidence="5" key="1">
    <citation type="journal article" date="2023" name="bioRxiv">
        <title>Scaffold-level genome assemblies of two parasitoid biocontrol wasps reveal the parthenogenesis mechanism and an associated novel virus.</title>
        <authorList>
            <person name="Inwood S."/>
            <person name="Skelly J."/>
            <person name="Guhlin J."/>
            <person name="Harrop T."/>
            <person name="Goldson S."/>
            <person name="Dearden P."/>
        </authorList>
    </citation>
    <scope>NUCLEOTIDE SEQUENCE</scope>
    <source>
        <strain evidence="5">Irish</strain>
        <tissue evidence="5">Whole body</tissue>
    </source>
</reference>
<keyword evidence="3" id="KW-0067">ATP-binding</keyword>
<dbReference type="EMBL" id="JAQQBS010001422">
    <property type="protein sequence ID" value="KAK0164012.1"/>
    <property type="molecule type" value="Genomic_DNA"/>
</dbReference>
<dbReference type="GO" id="GO:0017111">
    <property type="term" value="F:ribonucleoside triphosphate phosphatase activity"/>
    <property type="evidence" value="ECO:0007669"/>
    <property type="project" value="InterPro"/>
</dbReference>
<dbReference type="Pfam" id="PF03266">
    <property type="entry name" value="NTPase_1"/>
    <property type="match status" value="1"/>
</dbReference>
<gene>
    <name evidence="5" type="ORF">PV328_002684</name>
</gene>
<evidence type="ECO:0000259" key="4">
    <source>
        <dbReference type="SMART" id="SM00382"/>
    </source>
</evidence>
<protein>
    <recommendedName>
        <fullName evidence="4">AAA+ ATPase domain-containing protein</fullName>
    </recommendedName>
</protein>
<dbReference type="InterPro" id="IPR003593">
    <property type="entry name" value="AAA+_ATPase"/>
</dbReference>
<sequence length="218" mass="25210">MYVYIICKQQNEIVIMEFGATQRFKRILLTGPPGIGKTTVCKKIMQLIDNSNYTCGGFYTEEIRSENRKRIGFDVIPINNINGRVSLARIGSALEGKKPSKICVGNYQVFVDEFELVALPCLESQTDVMIIDEIGKMELFSKRFHDCVDKLFWNYFENKPLFIIATIPENNRIPQRYTKLYEKFYQDGNCKIVDVNVQNRDKLPEILLNIITNSIMID</sequence>
<dbReference type="SMART" id="SM00382">
    <property type="entry name" value="AAA"/>
    <property type="match status" value="1"/>
</dbReference>
<evidence type="ECO:0000256" key="3">
    <source>
        <dbReference type="ARBA" id="ARBA00022840"/>
    </source>
</evidence>
<proteinExistence type="inferred from homology"/>
<name>A0AA39F6T7_9HYME</name>
<keyword evidence="6" id="KW-1185">Reference proteome</keyword>
<keyword evidence="2" id="KW-0378">Hydrolase</keyword>
<evidence type="ECO:0000256" key="1">
    <source>
        <dbReference type="ARBA" id="ARBA00022741"/>
    </source>
</evidence>
<dbReference type="GO" id="GO:0005524">
    <property type="term" value="F:ATP binding"/>
    <property type="evidence" value="ECO:0007669"/>
    <property type="project" value="UniProtKB-KW"/>
</dbReference>
<dbReference type="Gene3D" id="3.40.50.300">
    <property type="entry name" value="P-loop containing nucleotide triphosphate hydrolases"/>
    <property type="match status" value="1"/>
</dbReference>
<dbReference type="SUPFAM" id="SSF52540">
    <property type="entry name" value="P-loop containing nucleoside triphosphate hydrolases"/>
    <property type="match status" value="1"/>
</dbReference>
<dbReference type="AlphaFoldDB" id="A0AA39F6T7"/>
<accession>A0AA39F6T7</accession>
<evidence type="ECO:0000256" key="2">
    <source>
        <dbReference type="ARBA" id="ARBA00022801"/>
    </source>
</evidence>
<comment type="caution">
    <text evidence="5">The sequence shown here is derived from an EMBL/GenBank/DDBJ whole genome shotgun (WGS) entry which is preliminary data.</text>
</comment>
<dbReference type="PANTHER" id="PTHR43146">
    <property type="entry name" value="CANCER-RELATED NUCLEOSIDE-TRIPHOSPHATASE"/>
    <property type="match status" value="1"/>
</dbReference>
<evidence type="ECO:0000313" key="5">
    <source>
        <dbReference type="EMBL" id="KAK0164012.1"/>
    </source>
</evidence>
<keyword evidence="1" id="KW-0547">Nucleotide-binding</keyword>
<dbReference type="PANTHER" id="PTHR43146:SF1">
    <property type="entry name" value="CANCER-RELATED NUCLEOSIDE-TRIPHOSPHATASE"/>
    <property type="match status" value="1"/>
</dbReference>
<reference evidence="5" key="2">
    <citation type="submission" date="2023-03" db="EMBL/GenBank/DDBJ databases">
        <authorList>
            <person name="Inwood S.N."/>
            <person name="Skelly J.G."/>
            <person name="Guhlin J."/>
            <person name="Harrop T.W.R."/>
            <person name="Goldson S.G."/>
            <person name="Dearden P.K."/>
        </authorList>
    </citation>
    <scope>NUCLEOTIDE SEQUENCE</scope>
    <source>
        <strain evidence="5">Irish</strain>
        <tissue evidence="5">Whole body</tissue>
    </source>
</reference>
<dbReference type="HAMAP" id="MF_00796">
    <property type="entry name" value="NTPase_1"/>
    <property type="match status" value="1"/>
</dbReference>
<evidence type="ECO:0000313" key="6">
    <source>
        <dbReference type="Proteomes" id="UP001168990"/>
    </source>
</evidence>
<feature type="domain" description="AAA+ ATPase" evidence="4">
    <location>
        <begin position="23"/>
        <end position="182"/>
    </location>
</feature>
<dbReference type="Proteomes" id="UP001168990">
    <property type="component" value="Unassembled WGS sequence"/>
</dbReference>
<dbReference type="InterPro" id="IPR004948">
    <property type="entry name" value="Nuc-triphosphatase_THEP1"/>
</dbReference>
<dbReference type="InterPro" id="IPR027417">
    <property type="entry name" value="P-loop_NTPase"/>
</dbReference>